<evidence type="ECO:0000256" key="7">
    <source>
        <dbReference type="SAM" id="MobiDB-lite"/>
    </source>
</evidence>
<evidence type="ECO:0000256" key="3">
    <source>
        <dbReference type="ARBA" id="ARBA00022679"/>
    </source>
</evidence>
<organism evidence="9 10">
    <name type="scientific">Geomonas propionica</name>
    <dbReference type="NCBI Taxonomy" id="2798582"/>
    <lineage>
        <taxon>Bacteria</taxon>
        <taxon>Pseudomonadati</taxon>
        <taxon>Thermodesulfobacteriota</taxon>
        <taxon>Desulfuromonadia</taxon>
        <taxon>Geobacterales</taxon>
        <taxon>Geobacteraceae</taxon>
        <taxon>Geomonas</taxon>
    </lineage>
</organism>
<evidence type="ECO:0000313" key="10">
    <source>
        <dbReference type="Proteomes" id="UP000641025"/>
    </source>
</evidence>
<dbReference type="Proteomes" id="UP000641025">
    <property type="component" value="Unassembled WGS sequence"/>
</dbReference>
<evidence type="ECO:0000256" key="1">
    <source>
        <dbReference type="ARBA" id="ARBA00004418"/>
    </source>
</evidence>
<name>A0ABS0YSS1_9BACT</name>
<evidence type="ECO:0000256" key="6">
    <source>
        <dbReference type="ARBA" id="ARBA00022841"/>
    </source>
</evidence>
<evidence type="ECO:0000256" key="2">
    <source>
        <dbReference type="ARBA" id="ARBA00005182"/>
    </source>
</evidence>
<keyword evidence="10" id="KW-1185">Reference proteome</keyword>
<reference evidence="9 10" key="1">
    <citation type="submission" date="2020-12" db="EMBL/GenBank/DDBJ databases">
        <title>Geomonas sp. Red259, isolated from paddy soil.</title>
        <authorList>
            <person name="Xu Z."/>
            <person name="Zhang Z."/>
            <person name="Masuda Y."/>
            <person name="Itoh H."/>
            <person name="Senoo K."/>
        </authorList>
    </citation>
    <scope>NUCLEOTIDE SEQUENCE [LARGE SCALE GENOMIC DNA]</scope>
    <source>
        <strain evidence="9 10">Red259</strain>
    </source>
</reference>
<keyword evidence="4" id="KW-0732">Signal</keyword>
<proteinExistence type="predicted"/>
<evidence type="ECO:0000313" key="9">
    <source>
        <dbReference type="EMBL" id="MBJ6801031.1"/>
    </source>
</evidence>
<gene>
    <name evidence="9" type="ORF">JFN90_12920</name>
</gene>
<comment type="caution">
    <text evidence="9">The sequence shown here is derived from an EMBL/GenBank/DDBJ whole genome shotgun (WGS) entry which is preliminary data.</text>
</comment>
<keyword evidence="3" id="KW-0808">Transferase</keyword>
<keyword evidence="6" id="KW-0016">Alginate biosynthesis</keyword>
<protein>
    <recommendedName>
        <fullName evidence="8">AlgX/AlgJ SGNH hydrolase-like domain-containing protein</fullName>
    </recommendedName>
</protein>
<feature type="compositionally biased region" description="Basic and acidic residues" evidence="7">
    <location>
        <begin position="130"/>
        <end position="144"/>
    </location>
</feature>
<feature type="region of interest" description="Disordered" evidence="7">
    <location>
        <begin position="121"/>
        <end position="144"/>
    </location>
</feature>
<sequence length="614" mass="68573">MVEGVLTQVSKLPKAETNPYPDCYYTAVIEIKNILSGRSVPKKAVLVLPGFFARQYAPEAHFKAGDMVRATVVPFASMPEKVRQTQQADEVEDTELELLSPQQITAIGAFTSAGQQPAFAVSPPAPRGAVTDKKRDNNAASERREQIKRDLNQINQLLEAHGGDWDKWYKSLEKHRNQYWQQFQSSPVKWIDDSFFGIGELPLDTAYSPDFVRSLVAFKNYLSARNVDLIVLRVPYKGEITDDLFSDLPAGEVPNPYLLRMYKELLEADVEIVTDIVPRAKASRFKFPLMYWYSDRSERHPAEGMAWVAAEALAERVKRYETIVAVPPAKLHLEKVSTGMDLNSFLWATEKCNPFWPKGNSKYKATDYVTFHGVYTDNQKPLGRKLGSDSPILVVGSSFTEYPSLKLGGNITSYLAYLTGVVPDMLYRAGSDASIPRMLAREGDSFLEKRAVCIFPMVPMITASALDLPPVVDPTKAARTSVASYAAETLVQSIKLRNAPKDAICTLSPSEGLTFKAREAKGREEAEFILQLPTLDKYSFFIIELETKPGDAAIIKATHGSKVDMVHKSYSQPDKIDTLVFPVTSEDSVTFNISNIRSDIPTQLLRINIYGVER</sequence>
<comment type="subcellular location">
    <subcellularLocation>
        <location evidence="1">Periplasm</location>
    </subcellularLocation>
</comment>
<feature type="domain" description="AlgX/AlgJ SGNH hydrolase-like" evidence="8">
    <location>
        <begin position="212"/>
        <end position="414"/>
    </location>
</feature>
<accession>A0ABS0YSS1</accession>
<evidence type="ECO:0000256" key="5">
    <source>
        <dbReference type="ARBA" id="ARBA00022764"/>
    </source>
</evidence>
<dbReference type="RefSeq" id="WP_199395529.1">
    <property type="nucleotide sequence ID" value="NZ_JAEMHK010000009.1"/>
</dbReference>
<evidence type="ECO:0000259" key="8">
    <source>
        <dbReference type="Pfam" id="PF16822"/>
    </source>
</evidence>
<keyword evidence="5" id="KW-0574">Periplasm</keyword>
<dbReference type="Pfam" id="PF16822">
    <property type="entry name" value="ALGX"/>
    <property type="match status" value="1"/>
</dbReference>
<dbReference type="InterPro" id="IPR031811">
    <property type="entry name" value="ALGX/ALGJ_SGNH-like"/>
</dbReference>
<dbReference type="EMBL" id="JAEMHK010000009">
    <property type="protein sequence ID" value="MBJ6801031.1"/>
    <property type="molecule type" value="Genomic_DNA"/>
</dbReference>
<comment type="pathway">
    <text evidence="2">Glycan biosynthesis; alginate biosynthesis.</text>
</comment>
<evidence type="ECO:0000256" key="4">
    <source>
        <dbReference type="ARBA" id="ARBA00022729"/>
    </source>
</evidence>